<dbReference type="InterPro" id="IPR029016">
    <property type="entry name" value="GAF-like_dom_sf"/>
</dbReference>
<organism evidence="11 12">
    <name type="scientific">Telmatocola sphagniphila</name>
    <dbReference type="NCBI Taxonomy" id="1123043"/>
    <lineage>
        <taxon>Bacteria</taxon>
        <taxon>Pseudomonadati</taxon>
        <taxon>Planctomycetota</taxon>
        <taxon>Planctomycetia</taxon>
        <taxon>Gemmatales</taxon>
        <taxon>Gemmataceae</taxon>
    </lineage>
</organism>
<sequence length="974" mass="107560">MAKILIIDDRVANRDLLVTLLGYGGHHLVEASDGLEGLQICLSEKPDLVITDILMPTMDGYEFVRRLRLDPEIAETKILFYTAHYHLEEAINLAKSCGVLEVLKKPCEPEDLLRSVASALNLDSALPSITLQPDFDENHLRLLTNKLSRNVDELRKTNQRLEILVQLGVELGSEKDASRLLQTFCDSSREIVGARFAVVGIPSGEGAYYRHFFTSGMDQATSKKLNRNEALTGALASVISTGRCFRAARDSGFHNLGLPASFPAAKSILVVALLSPLRIYGWICVLEKLGADTFSEEDERLIKMLATQVGRTYENGSLYMHLLDHSAKLAEEITERKRVEAALRDSAARLREAQQIARVGNWSWEPHTQSTHWSEVLFDLFALDPQSTKPSFEKFLSVLHPEDRETAQNRVKAVLSGQDGFADDLRILQPNSQILWIHSRACARRDAQGQLILLEGTDQDITERKRAEVNLQRTVFLLKAVADSTTDAVFVKDKEGKYLLFNQAAADFVGKSIDEVIGQDDSILFDAQSFSQIRARDLRVMETGRVETQEEILTAAGKTRIYNALKAPFWDANGKVIGVIGISRDVTDQRQLEDQLRQAQKMEAVGRLAGGIAHDFNNLLTVINGYGELVLSLLKANDPAREMIQEIVGAGERASSLTRQLLAFSRKSIVEPKIVDPVSLVTDLDKLLRRVVGEDIELSVMSSGNVGVIQIDPGQFEQVIMNMVVNARDAMPKGGFVTIELQNINLDESYIGKHPDAIYGPHVLIAITDSGIGMDAVTQSRIFEPFFTTKGEHGTGLGLATAHGIIKQAGGQVSVYSELGKGTTFKIYLPRIDSPVQTTKKDSKPISQGSESILLVEDEEMVRSLSKHILISLGYRVTEATNGEEALALVEKPGSSFRLLITDVVMPKIGGRELANQLKQKFPDLKVLFLSGYTDDAVVRHGILQAEVAFLQKPFTPTLLAAKVRETLDNTQTG</sequence>
<dbReference type="PROSITE" id="PS50113">
    <property type="entry name" value="PAC"/>
    <property type="match status" value="2"/>
</dbReference>
<dbReference type="InterPro" id="IPR003594">
    <property type="entry name" value="HATPase_dom"/>
</dbReference>
<dbReference type="Gene3D" id="3.30.565.10">
    <property type="entry name" value="Histidine kinase-like ATPase, C-terminal domain"/>
    <property type="match status" value="1"/>
</dbReference>
<dbReference type="InterPro" id="IPR001610">
    <property type="entry name" value="PAC"/>
</dbReference>
<dbReference type="PANTHER" id="PTHR43065:SF42">
    <property type="entry name" value="TWO-COMPONENT SENSOR PPRA"/>
    <property type="match status" value="1"/>
</dbReference>
<dbReference type="Gene3D" id="2.10.70.100">
    <property type="match status" value="1"/>
</dbReference>
<evidence type="ECO:0000256" key="4">
    <source>
        <dbReference type="ARBA" id="ARBA00022679"/>
    </source>
</evidence>
<evidence type="ECO:0000259" key="10">
    <source>
        <dbReference type="PROSITE" id="PS50113"/>
    </source>
</evidence>
<feature type="domain" description="PAC" evidence="10">
    <location>
        <begin position="546"/>
        <end position="598"/>
    </location>
</feature>
<dbReference type="Pfam" id="PF08447">
    <property type="entry name" value="PAS_3"/>
    <property type="match status" value="1"/>
</dbReference>
<dbReference type="Pfam" id="PF08448">
    <property type="entry name" value="PAS_4"/>
    <property type="match status" value="1"/>
</dbReference>
<dbReference type="SMART" id="SM00387">
    <property type="entry name" value="HATPase_c"/>
    <property type="match status" value="1"/>
</dbReference>
<dbReference type="Proteomes" id="UP000676194">
    <property type="component" value="Chromosome"/>
</dbReference>
<feature type="domain" description="Histidine kinase" evidence="7">
    <location>
        <begin position="611"/>
        <end position="833"/>
    </location>
</feature>
<evidence type="ECO:0000259" key="8">
    <source>
        <dbReference type="PROSITE" id="PS50110"/>
    </source>
</evidence>
<feature type="domain" description="Response regulatory" evidence="8">
    <location>
        <begin position="3"/>
        <end position="120"/>
    </location>
</feature>
<proteinExistence type="predicted"/>
<dbReference type="EC" id="2.7.13.3" evidence="2"/>
<evidence type="ECO:0000256" key="2">
    <source>
        <dbReference type="ARBA" id="ARBA00012438"/>
    </source>
</evidence>
<dbReference type="Gene3D" id="3.30.450.20">
    <property type="entry name" value="PAS domain"/>
    <property type="match status" value="2"/>
</dbReference>
<evidence type="ECO:0000256" key="5">
    <source>
        <dbReference type="ARBA" id="ARBA00022777"/>
    </source>
</evidence>
<evidence type="ECO:0000256" key="6">
    <source>
        <dbReference type="PROSITE-ProRule" id="PRU00169"/>
    </source>
</evidence>
<comment type="catalytic activity">
    <reaction evidence="1">
        <text>ATP + protein L-histidine = ADP + protein N-phospho-L-histidine.</text>
        <dbReference type="EC" id="2.7.13.3"/>
    </reaction>
</comment>
<dbReference type="InterPro" id="IPR036890">
    <property type="entry name" value="HATPase_C_sf"/>
</dbReference>
<feature type="domain" description="Response regulatory" evidence="8">
    <location>
        <begin position="852"/>
        <end position="968"/>
    </location>
</feature>
<accession>A0A8E6EZB7</accession>
<reference evidence="11" key="1">
    <citation type="submission" date="2021-05" db="EMBL/GenBank/DDBJ databases">
        <title>Complete genome sequence of the cellulolytic planctomycete Telmatocola sphagniphila SP2T and characterization of the first cellulase from planctomycetes.</title>
        <authorList>
            <person name="Rakitin A.L."/>
            <person name="Beletsky A.V."/>
            <person name="Naumoff D.G."/>
            <person name="Kulichevskaya I.S."/>
            <person name="Mardanov A.V."/>
            <person name="Ravin N.V."/>
            <person name="Dedysh S.N."/>
        </authorList>
    </citation>
    <scope>NUCLEOTIDE SEQUENCE</scope>
    <source>
        <strain evidence="11">SP2T</strain>
    </source>
</reference>
<dbReference type="CDD" id="cd00082">
    <property type="entry name" value="HisKA"/>
    <property type="match status" value="1"/>
</dbReference>
<dbReference type="PROSITE" id="PS50110">
    <property type="entry name" value="RESPONSE_REGULATORY"/>
    <property type="match status" value="2"/>
</dbReference>
<dbReference type="InterPro" id="IPR003018">
    <property type="entry name" value="GAF"/>
</dbReference>
<dbReference type="RefSeq" id="WP_213498491.1">
    <property type="nucleotide sequence ID" value="NZ_CP074694.1"/>
</dbReference>
<keyword evidence="5" id="KW-0418">Kinase</keyword>
<dbReference type="SUPFAM" id="SSF55874">
    <property type="entry name" value="ATPase domain of HSP90 chaperone/DNA topoisomerase II/histidine kinase"/>
    <property type="match status" value="1"/>
</dbReference>
<dbReference type="Pfam" id="PF01590">
    <property type="entry name" value="GAF"/>
    <property type="match status" value="1"/>
</dbReference>
<keyword evidence="3 6" id="KW-0597">Phosphoprotein</keyword>
<dbReference type="PROSITE" id="PS50109">
    <property type="entry name" value="HIS_KIN"/>
    <property type="match status" value="1"/>
</dbReference>
<feature type="modified residue" description="4-aspartylphosphate" evidence="6">
    <location>
        <position position="903"/>
    </location>
</feature>
<dbReference type="InterPro" id="IPR001789">
    <property type="entry name" value="Sig_transdc_resp-reg_receiver"/>
</dbReference>
<dbReference type="KEGG" id="tsph:KIH39_06605"/>
<dbReference type="InterPro" id="IPR000014">
    <property type="entry name" value="PAS"/>
</dbReference>
<dbReference type="PROSITE" id="PS50112">
    <property type="entry name" value="PAS"/>
    <property type="match status" value="1"/>
</dbReference>
<dbReference type="SMART" id="SM00388">
    <property type="entry name" value="HisKA"/>
    <property type="match status" value="1"/>
</dbReference>
<dbReference type="InterPro" id="IPR005467">
    <property type="entry name" value="His_kinase_dom"/>
</dbReference>
<gene>
    <name evidence="11" type="ORF">KIH39_06605</name>
</gene>
<dbReference type="PANTHER" id="PTHR43065">
    <property type="entry name" value="SENSOR HISTIDINE KINASE"/>
    <property type="match status" value="1"/>
</dbReference>
<evidence type="ECO:0000313" key="11">
    <source>
        <dbReference type="EMBL" id="QVL33578.1"/>
    </source>
</evidence>
<dbReference type="Gene3D" id="3.40.50.2300">
    <property type="match status" value="2"/>
</dbReference>
<dbReference type="InterPro" id="IPR035965">
    <property type="entry name" value="PAS-like_dom_sf"/>
</dbReference>
<keyword evidence="12" id="KW-1185">Reference proteome</keyword>
<dbReference type="InterPro" id="IPR003661">
    <property type="entry name" value="HisK_dim/P_dom"/>
</dbReference>
<dbReference type="InterPro" id="IPR036097">
    <property type="entry name" value="HisK_dim/P_sf"/>
</dbReference>
<dbReference type="InterPro" id="IPR011006">
    <property type="entry name" value="CheY-like_superfamily"/>
</dbReference>
<evidence type="ECO:0000313" key="12">
    <source>
        <dbReference type="Proteomes" id="UP000676194"/>
    </source>
</evidence>
<dbReference type="SUPFAM" id="SSF55785">
    <property type="entry name" value="PYP-like sensor domain (PAS domain)"/>
    <property type="match status" value="2"/>
</dbReference>
<dbReference type="SUPFAM" id="SSF47384">
    <property type="entry name" value="Homodimeric domain of signal transducing histidine kinase"/>
    <property type="match status" value="1"/>
</dbReference>
<evidence type="ECO:0000259" key="9">
    <source>
        <dbReference type="PROSITE" id="PS50112"/>
    </source>
</evidence>
<dbReference type="SMART" id="SM00448">
    <property type="entry name" value="REC"/>
    <property type="match status" value="2"/>
</dbReference>
<dbReference type="GO" id="GO:0000155">
    <property type="term" value="F:phosphorelay sensor kinase activity"/>
    <property type="evidence" value="ECO:0007669"/>
    <property type="project" value="InterPro"/>
</dbReference>
<dbReference type="Pfam" id="PF02518">
    <property type="entry name" value="HATPase_c"/>
    <property type="match status" value="1"/>
</dbReference>
<dbReference type="SMART" id="SM00065">
    <property type="entry name" value="GAF"/>
    <property type="match status" value="1"/>
</dbReference>
<dbReference type="InterPro" id="IPR004358">
    <property type="entry name" value="Sig_transdc_His_kin-like_C"/>
</dbReference>
<dbReference type="SMART" id="SM00091">
    <property type="entry name" value="PAS"/>
    <property type="match status" value="2"/>
</dbReference>
<dbReference type="InterPro" id="IPR000700">
    <property type="entry name" value="PAS-assoc_C"/>
</dbReference>
<dbReference type="InterPro" id="IPR013655">
    <property type="entry name" value="PAS_fold_3"/>
</dbReference>
<dbReference type="PRINTS" id="PR00344">
    <property type="entry name" value="BCTRLSENSOR"/>
</dbReference>
<dbReference type="Gene3D" id="3.30.450.40">
    <property type="match status" value="1"/>
</dbReference>
<feature type="domain" description="PAS" evidence="9">
    <location>
        <begin position="478"/>
        <end position="544"/>
    </location>
</feature>
<dbReference type="Pfam" id="PF00072">
    <property type="entry name" value="Response_reg"/>
    <property type="match status" value="2"/>
</dbReference>
<dbReference type="SUPFAM" id="SSF55781">
    <property type="entry name" value="GAF domain-like"/>
    <property type="match status" value="1"/>
</dbReference>
<dbReference type="Gene3D" id="1.10.287.130">
    <property type="match status" value="1"/>
</dbReference>
<name>A0A8E6EZB7_9BACT</name>
<dbReference type="EMBL" id="CP074694">
    <property type="protein sequence ID" value="QVL33578.1"/>
    <property type="molecule type" value="Genomic_DNA"/>
</dbReference>
<dbReference type="AlphaFoldDB" id="A0A8E6EZB7"/>
<evidence type="ECO:0000259" key="7">
    <source>
        <dbReference type="PROSITE" id="PS50109"/>
    </source>
</evidence>
<feature type="domain" description="PAC" evidence="10">
    <location>
        <begin position="421"/>
        <end position="473"/>
    </location>
</feature>
<dbReference type="Pfam" id="PF00512">
    <property type="entry name" value="HisKA"/>
    <property type="match status" value="1"/>
</dbReference>
<dbReference type="InterPro" id="IPR013656">
    <property type="entry name" value="PAS_4"/>
</dbReference>
<dbReference type="SUPFAM" id="SSF52172">
    <property type="entry name" value="CheY-like"/>
    <property type="match status" value="2"/>
</dbReference>
<protein>
    <recommendedName>
        <fullName evidence="2">histidine kinase</fullName>
        <ecNumber evidence="2">2.7.13.3</ecNumber>
    </recommendedName>
</protein>
<dbReference type="SMART" id="SM00086">
    <property type="entry name" value="PAC"/>
    <property type="match status" value="2"/>
</dbReference>
<evidence type="ECO:0000256" key="1">
    <source>
        <dbReference type="ARBA" id="ARBA00000085"/>
    </source>
</evidence>
<dbReference type="CDD" id="cd00130">
    <property type="entry name" value="PAS"/>
    <property type="match status" value="2"/>
</dbReference>
<dbReference type="NCBIfam" id="TIGR00229">
    <property type="entry name" value="sensory_box"/>
    <property type="match status" value="1"/>
</dbReference>
<keyword evidence="4" id="KW-0808">Transferase</keyword>
<feature type="modified residue" description="4-aspartylphosphate" evidence="6">
    <location>
        <position position="52"/>
    </location>
</feature>
<evidence type="ECO:0000256" key="3">
    <source>
        <dbReference type="ARBA" id="ARBA00022553"/>
    </source>
</evidence>